<comment type="caution">
    <text evidence="1">The sequence shown here is derived from an EMBL/GenBank/DDBJ whole genome shotgun (WGS) entry which is preliminary data.</text>
</comment>
<keyword evidence="2" id="KW-1185">Reference proteome</keyword>
<sequence>MRVARGQNACGAKTGWFALAVRLLAVWLALVTALPQAGFAADLHHHLTGPHAGEAQAGHPHPGLRTIATDSAASQAADPGLVTHLHCGCHSLAPASATAPILADPRSRPRYRLAAVSWPSTVPDLHPRPPRA</sequence>
<evidence type="ECO:0008006" key="3">
    <source>
        <dbReference type="Google" id="ProtNLM"/>
    </source>
</evidence>
<protein>
    <recommendedName>
        <fullName evidence="3">DUF2946 domain-containing protein</fullName>
    </recommendedName>
</protein>
<dbReference type="RefSeq" id="WP_238201354.1">
    <property type="nucleotide sequence ID" value="NZ_BPQE01000003.1"/>
</dbReference>
<dbReference type="Proteomes" id="UP001231124">
    <property type="component" value="Unassembled WGS sequence"/>
</dbReference>
<accession>A0ABU0I4F7</accession>
<organism evidence="1 2">
    <name type="scientific">Methylobacterium aerolatum</name>
    <dbReference type="NCBI Taxonomy" id="418708"/>
    <lineage>
        <taxon>Bacteria</taxon>
        <taxon>Pseudomonadati</taxon>
        <taxon>Pseudomonadota</taxon>
        <taxon>Alphaproteobacteria</taxon>
        <taxon>Hyphomicrobiales</taxon>
        <taxon>Methylobacteriaceae</taxon>
        <taxon>Methylobacterium</taxon>
    </lineage>
</organism>
<dbReference type="EMBL" id="JAUSVP010000015">
    <property type="protein sequence ID" value="MDQ0449499.1"/>
    <property type="molecule type" value="Genomic_DNA"/>
</dbReference>
<gene>
    <name evidence="1" type="ORF">QO012_004018</name>
</gene>
<evidence type="ECO:0000313" key="1">
    <source>
        <dbReference type="EMBL" id="MDQ0449499.1"/>
    </source>
</evidence>
<evidence type="ECO:0000313" key="2">
    <source>
        <dbReference type="Proteomes" id="UP001231124"/>
    </source>
</evidence>
<name>A0ABU0I4F7_9HYPH</name>
<proteinExistence type="predicted"/>
<reference evidence="1 2" key="1">
    <citation type="submission" date="2023-07" db="EMBL/GenBank/DDBJ databases">
        <title>Genomic Encyclopedia of Type Strains, Phase IV (KMG-IV): sequencing the most valuable type-strain genomes for metagenomic binning, comparative biology and taxonomic classification.</title>
        <authorList>
            <person name="Goeker M."/>
        </authorList>
    </citation>
    <scope>NUCLEOTIDE SEQUENCE [LARGE SCALE GENOMIC DNA]</scope>
    <source>
        <strain evidence="1 2">DSM 19013</strain>
    </source>
</reference>